<proteinExistence type="predicted"/>
<accession>A0A067MPW1</accession>
<dbReference type="InParanoid" id="A0A067MPW1"/>
<organism evidence="1 2">
    <name type="scientific">Botryobasidium botryosum (strain FD-172 SS1)</name>
    <dbReference type="NCBI Taxonomy" id="930990"/>
    <lineage>
        <taxon>Eukaryota</taxon>
        <taxon>Fungi</taxon>
        <taxon>Dikarya</taxon>
        <taxon>Basidiomycota</taxon>
        <taxon>Agaricomycotina</taxon>
        <taxon>Agaricomycetes</taxon>
        <taxon>Cantharellales</taxon>
        <taxon>Botryobasidiaceae</taxon>
        <taxon>Botryobasidium</taxon>
    </lineage>
</organism>
<dbReference type="HOGENOM" id="CLU_787537_0_0_1"/>
<gene>
    <name evidence="1" type="ORF">BOTBODRAFT_42855</name>
</gene>
<dbReference type="Proteomes" id="UP000027195">
    <property type="component" value="Unassembled WGS sequence"/>
</dbReference>
<evidence type="ECO:0000313" key="2">
    <source>
        <dbReference type="Proteomes" id="UP000027195"/>
    </source>
</evidence>
<evidence type="ECO:0008006" key="3">
    <source>
        <dbReference type="Google" id="ProtNLM"/>
    </source>
</evidence>
<reference evidence="2" key="1">
    <citation type="journal article" date="2014" name="Proc. Natl. Acad. Sci. U.S.A.">
        <title>Extensive sampling of basidiomycete genomes demonstrates inadequacy of the white-rot/brown-rot paradigm for wood decay fungi.</title>
        <authorList>
            <person name="Riley R."/>
            <person name="Salamov A.A."/>
            <person name="Brown D.W."/>
            <person name="Nagy L.G."/>
            <person name="Floudas D."/>
            <person name="Held B.W."/>
            <person name="Levasseur A."/>
            <person name="Lombard V."/>
            <person name="Morin E."/>
            <person name="Otillar R."/>
            <person name="Lindquist E.A."/>
            <person name="Sun H."/>
            <person name="LaButti K.M."/>
            <person name="Schmutz J."/>
            <person name="Jabbour D."/>
            <person name="Luo H."/>
            <person name="Baker S.E."/>
            <person name="Pisabarro A.G."/>
            <person name="Walton J.D."/>
            <person name="Blanchette R.A."/>
            <person name="Henrissat B."/>
            <person name="Martin F."/>
            <person name="Cullen D."/>
            <person name="Hibbett D.S."/>
            <person name="Grigoriev I.V."/>
        </authorList>
    </citation>
    <scope>NUCLEOTIDE SEQUENCE [LARGE SCALE GENOMIC DNA]</scope>
    <source>
        <strain evidence="2">FD-172 SS1</strain>
    </source>
</reference>
<name>A0A067MPW1_BOTB1</name>
<evidence type="ECO:0000313" key="1">
    <source>
        <dbReference type="EMBL" id="KDQ17778.1"/>
    </source>
</evidence>
<protein>
    <recommendedName>
        <fullName evidence="3">Protein kinase domain-containing protein</fullName>
    </recommendedName>
</protein>
<sequence length="352" mass="38732">MGRGVKLEPSVLQEHVPTQDPVLADSGTSVKIADEKSLCEGRRLMVPGRADDTYWYGTVLGQGAFAVVHAVQHKENFKMFTLKSIRPQDPYTGAGTKVAEEVVPRGAPSPSRGRHAARRRAAISPFPPPCIEARDLSEPVHATHDLVLDTAYPCPIDVALEEQLARARHQIAQLQHEGGPHDAPVGEVQARVRAERAIFKPPSCHWRQLRTTFKRKYGPEGSANVPQLPLLVVFGKVMTSLCAPSLRRWAKGSYTMVFASTNYHLVARWSVLTPIARPKLATVQSSYDGSLCMRSPWVKDAILSSWLAVEFGIHTVFKGLPKPSRFTISLNISTLSKRLRGGGWSESGMMST</sequence>
<dbReference type="AlphaFoldDB" id="A0A067MPW1"/>
<keyword evidence="2" id="KW-1185">Reference proteome</keyword>
<dbReference type="EMBL" id="KL198023">
    <property type="protein sequence ID" value="KDQ17778.1"/>
    <property type="molecule type" value="Genomic_DNA"/>
</dbReference>